<feature type="compositionally biased region" description="Low complexity" evidence="1">
    <location>
        <begin position="51"/>
        <end position="64"/>
    </location>
</feature>
<evidence type="ECO:0000313" key="3">
    <source>
        <dbReference type="Proteomes" id="UP001642360"/>
    </source>
</evidence>
<comment type="caution">
    <text evidence="2">The sequence shown here is derived from an EMBL/GenBank/DDBJ whole genome shotgun (WGS) entry which is preliminary data.</text>
</comment>
<sequence>HRSEEGTEETPWERVHATDETHVGYMFNPVEVEAEEEDLEPKTPAPPSKPWPSRSAPPSGCYCN</sequence>
<feature type="non-terminal residue" evidence="2">
    <location>
        <position position="1"/>
    </location>
</feature>
<accession>A0ABC8SZY5</accession>
<gene>
    <name evidence="2" type="ORF">ILEXP_LOCUS31389</name>
</gene>
<dbReference type="AlphaFoldDB" id="A0ABC8SZY5"/>
<protein>
    <submittedName>
        <fullName evidence="2">Uncharacterized protein</fullName>
    </submittedName>
</protein>
<feature type="region of interest" description="Disordered" evidence="1">
    <location>
        <begin position="1"/>
        <end position="64"/>
    </location>
</feature>
<organism evidence="2 3">
    <name type="scientific">Ilex paraguariensis</name>
    <name type="common">yerba mate</name>
    <dbReference type="NCBI Taxonomy" id="185542"/>
    <lineage>
        <taxon>Eukaryota</taxon>
        <taxon>Viridiplantae</taxon>
        <taxon>Streptophyta</taxon>
        <taxon>Embryophyta</taxon>
        <taxon>Tracheophyta</taxon>
        <taxon>Spermatophyta</taxon>
        <taxon>Magnoliopsida</taxon>
        <taxon>eudicotyledons</taxon>
        <taxon>Gunneridae</taxon>
        <taxon>Pentapetalae</taxon>
        <taxon>asterids</taxon>
        <taxon>campanulids</taxon>
        <taxon>Aquifoliales</taxon>
        <taxon>Aquifoliaceae</taxon>
        <taxon>Ilex</taxon>
    </lineage>
</organism>
<dbReference type="Proteomes" id="UP001642360">
    <property type="component" value="Unassembled WGS sequence"/>
</dbReference>
<proteinExistence type="predicted"/>
<feature type="compositionally biased region" description="Basic and acidic residues" evidence="1">
    <location>
        <begin position="1"/>
        <end position="22"/>
    </location>
</feature>
<evidence type="ECO:0000313" key="2">
    <source>
        <dbReference type="EMBL" id="CAK9162518.1"/>
    </source>
</evidence>
<reference evidence="2 3" key="1">
    <citation type="submission" date="2024-02" db="EMBL/GenBank/DDBJ databases">
        <authorList>
            <person name="Vignale AGUSTIN F."/>
            <person name="Sosa J E."/>
            <person name="Modenutti C."/>
        </authorList>
    </citation>
    <scope>NUCLEOTIDE SEQUENCE [LARGE SCALE GENOMIC DNA]</scope>
</reference>
<keyword evidence="3" id="KW-1185">Reference proteome</keyword>
<evidence type="ECO:0000256" key="1">
    <source>
        <dbReference type="SAM" id="MobiDB-lite"/>
    </source>
</evidence>
<name>A0ABC8SZY5_9AQUA</name>
<dbReference type="EMBL" id="CAUOFW020003884">
    <property type="protein sequence ID" value="CAK9162518.1"/>
    <property type="molecule type" value="Genomic_DNA"/>
</dbReference>